<keyword evidence="1" id="KW-0808">Transferase</keyword>
<sequence length="280" mass="32201">MQVVKVPEAHGEGLLRQLYSLYVVFKNIRHEKVVFDFQDVKWIFPTLILPIASYIYYTDSDFLPPIRPDVNSYLTIINFPKGISSASELKKRERSYIPITLLNDDDPIERAKLQSEFLEMIYKVLAPSVEVKNAIYYPIEELVENIFQHSQRNEGFVFAQYYPTKKFLELSIVDRGIGIANSYKKRRGLEVSDEEAIKLALEGYSAKDDSRGYGVRTSKRVICEGLGGEFLLISGSAAFYSSNDNNLMYKLPDFYWDGVIISYKIPKPKHPVDIYSFLEG</sequence>
<gene>
    <name evidence="1" type="ORF">FPV09_07600</name>
</gene>
<dbReference type="InterPro" id="IPR036890">
    <property type="entry name" value="HATPase_C_sf"/>
</dbReference>
<dbReference type="SUPFAM" id="SSF55874">
    <property type="entry name" value="ATPase domain of HSP90 chaperone/DNA topoisomerase II/histidine kinase"/>
    <property type="match status" value="1"/>
</dbReference>
<keyword evidence="2" id="KW-1185">Reference proteome</keyword>
<dbReference type="GeneID" id="41609709"/>
<keyword evidence="1" id="KW-0418">Kinase</keyword>
<accession>A0A5C0SKF0</accession>
<dbReference type="Gene3D" id="3.30.565.10">
    <property type="entry name" value="Histidine kinase-like ATPase, C-terminal domain"/>
    <property type="match status" value="1"/>
</dbReference>
<reference evidence="1 2" key="1">
    <citation type="submission" date="2019-07" db="EMBL/GenBank/DDBJ databases">
        <title>Complete genome of Thermococcus acidophilus.</title>
        <authorList>
            <person name="Li X."/>
        </authorList>
    </citation>
    <scope>NUCLEOTIDE SEQUENCE [LARGE SCALE GENOMIC DNA]</scope>
    <source>
        <strain evidence="1 2">SY113</strain>
    </source>
</reference>
<dbReference type="KEGG" id="them:FPV09_07600"/>
<protein>
    <submittedName>
        <fullName evidence="1">Sensor histidine kinase</fullName>
    </submittedName>
</protein>
<evidence type="ECO:0000313" key="1">
    <source>
        <dbReference type="EMBL" id="QEK14975.1"/>
    </source>
</evidence>
<dbReference type="RefSeq" id="WP_148882942.1">
    <property type="nucleotide sequence ID" value="NZ_CP041932.1"/>
</dbReference>
<evidence type="ECO:0000313" key="2">
    <source>
        <dbReference type="Proteomes" id="UP000322631"/>
    </source>
</evidence>
<dbReference type="Proteomes" id="UP000322631">
    <property type="component" value="Chromosome"/>
</dbReference>
<dbReference type="AlphaFoldDB" id="A0A5C0SKF0"/>
<organism evidence="1 2">
    <name type="scientific">Thermococcus aciditolerans</name>
    <dbReference type="NCBI Taxonomy" id="2598455"/>
    <lineage>
        <taxon>Archaea</taxon>
        <taxon>Methanobacteriati</taxon>
        <taxon>Methanobacteriota</taxon>
        <taxon>Thermococci</taxon>
        <taxon>Thermococcales</taxon>
        <taxon>Thermococcaceae</taxon>
        <taxon>Thermococcus</taxon>
    </lineage>
</organism>
<name>A0A5C0SKF0_9EURY</name>
<proteinExistence type="predicted"/>
<dbReference type="GO" id="GO:0016301">
    <property type="term" value="F:kinase activity"/>
    <property type="evidence" value="ECO:0007669"/>
    <property type="project" value="UniProtKB-KW"/>
</dbReference>
<dbReference type="EMBL" id="CP041932">
    <property type="protein sequence ID" value="QEK14975.1"/>
    <property type="molecule type" value="Genomic_DNA"/>
</dbReference>